<proteinExistence type="predicted"/>
<protein>
    <recommendedName>
        <fullName evidence="3">Lipoprotein</fullName>
    </recommendedName>
</protein>
<keyword evidence="2" id="KW-1185">Reference proteome</keyword>
<dbReference type="RefSeq" id="WP_376887328.1">
    <property type="nucleotide sequence ID" value="NZ_JBHUHR010000039.1"/>
</dbReference>
<organism evidence="1 2">
    <name type="scientific">Belliella marina</name>
    <dbReference type="NCBI Taxonomy" id="1644146"/>
    <lineage>
        <taxon>Bacteria</taxon>
        <taxon>Pseudomonadati</taxon>
        <taxon>Bacteroidota</taxon>
        <taxon>Cytophagia</taxon>
        <taxon>Cytophagales</taxon>
        <taxon>Cyclobacteriaceae</taxon>
        <taxon>Belliella</taxon>
    </lineage>
</organism>
<dbReference type="EMBL" id="JBHUHR010000039">
    <property type="protein sequence ID" value="MFD2036300.1"/>
    <property type="molecule type" value="Genomic_DNA"/>
</dbReference>
<dbReference type="Proteomes" id="UP001597361">
    <property type="component" value="Unassembled WGS sequence"/>
</dbReference>
<sequence length="222" mass="25524">MKKQIFLMPVLLLLGSCLTDDDQPSVEDITNGKKWTLEIGSSPSKVYEQLQELSIEKDFNSVNITYRKPYSKPEEIQSDISLYNSITLETTTGVLERVLIGFDQNRVVSIEKGGAHFENIPSWPQDQPENVSINVNDPLDIIADKLIALYQIPNSKSYQITLPDKCLAKPYDPVMGNYDEWFFTFSKNVSHSKNRRNSVKLYFKNKKLVKIRNEYAEFTMVD</sequence>
<comment type="caution">
    <text evidence="1">The sequence shown here is derived from an EMBL/GenBank/DDBJ whole genome shotgun (WGS) entry which is preliminary data.</text>
</comment>
<dbReference type="PROSITE" id="PS51257">
    <property type="entry name" value="PROKAR_LIPOPROTEIN"/>
    <property type="match status" value="1"/>
</dbReference>
<reference evidence="2" key="1">
    <citation type="journal article" date="2019" name="Int. J. Syst. Evol. Microbiol.">
        <title>The Global Catalogue of Microorganisms (GCM) 10K type strain sequencing project: providing services to taxonomists for standard genome sequencing and annotation.</title>
        <authorList>
            <consortium name="The Broad Institute Genomics Platform"/>
            <consortium name="The Broad Institute Genome Sequencing Center for Infectious Disease"/>
            <person name="Wu L."/>
            <person name="Ma J."/>
        </authorList>
    </citation>
    <scope>NUCLEOTIDE SEQUENCE [LARGE SCALE GENOMIC DNA]</scope>
    <source>
        <strain evidence="2">CGMCC 1.15180</strain>
    </source>
</reference>
<name>A0ABW4VTW8_9BACT</name>
<evidence type="ECO:0000313" key="2">
    <source>
        <dbReference type="Proteomes" id="UP001597361"/>
    </source>
</evidence>
<accession>A0ABW4VTW8</accession>
<evidence type="ECO:0000313" key="1">
    <source>
        <dbReference type="EMBL" id="MFD2036300.1"/>
    </source>
</evidence>
<gene>
    <name evidence="1" type="ORF">ACFSKL_15965</name>
</gene>
<evidence type="ECO:0008006" key="3">
    <source>
        <dbReference type="Google" id="ProtNLM"/>
    </source>
</evidence>